<protein>
    <submittedName>
        <fullName evidence="1">Uncharacterized protein</fullName>
    </submittedName>
</protein>
<proteinExistence type="predicted"/>
<dbReference type="Proteomes" id="UP001172673">
    <property type="component" value="Unassembled WGS sequence"/>
</dbReference>
<reference evidence="1" key="1">
    <citation type="submission" date="2022-10" db="EMBL/GenBank/DDBJ databases">
        <title>Culturing micro-colonial fungi from biological soil crusts in the Mojave desert and describing Neophaeococcomyces mojavensis, and introducing the new genera and species Taxawa tesnikishii.</title>
        <authorList>
            <person name="Kurbessoian T."/>
            <person name="Stajich J.E."/>
        </authorList>
    </citation>
    <scope>NUCLEOTIDE SEQUENCE</scope>
    <source>
        <strain evidence="1">TK_41</strain>
    </source>
</reference>
<sequence>MMTGLLFYDPENNLDCIFFLMPCNILWETQATDIFKWDYNEKYYPLIFEQLRKQPRSVPIPGFSVGLPLKETVMQGRELRNELDVVVKVMADAVENRSAAEENAWGSGGHMDLCQDEPMPCSRVSLDFPH</sequence>
<evidence type="ECO:0000313" key="1">
    <source>
        <dbReference type="EMBL" id="KAJ9617085.1"/>
    </source>
</evidence>
<organism evidence="1 2">
    <name type="scientific">Cladophialophora chaetospira</name>
    <dbReference type="NCBI Taxonomy" id="386627"/>
    <lineage>
        <taxon>Eukaryota</taxon>
        <taxon>Fungi</taxon>
        <taxon>Dikarya</taxon>
        <taxon>Ascomycota</taxon>
        <taxon>Pezizomycotina</taxon>
        <taxon>Eurotiomycetes</taxon>
        <taxon>Chaetothyriomycetidae</taxon>
        <taxon>Chaetothyriales</taxon>
        <taxon>Herpotrichiellaceae</taxon>
        <taxon>Cladophialophora</taxon>
    </lineage>
</organism>
<name>A0AA38XP57_9EURO</name>
<evidence type="ECO:0000313" key="2">
    <source>
        <dbReference type="Proteomes" id="UP001172673"/>
    </source>
</evidence>
<dbReference type="AlphaFoldDB" id="A0AA38XP57"/>
<dbReference type="EMBL" id="JAPDRK010000001">
    <property type="protein sequence ID" value="KAJ9617085.1"/>
    <property type="molecule type" value="Genomic_DNA"/>
</dbReference>
<accession>A0AA38XP57</accession>
<gene>
    <name evidence="1" type="ORF">H2200_000806</name>
</gene>
<comment type="caution">
    <text evidence="1">The sequence shown here is derived from an EMBL/GenBank/DDBJ whole genome shotgun (WGS) entry which is preliminary data.</text>
</comment>
<keyword evidence="2" id="KW-1185">Reference proteome</keyword>